<feature type="region of interest" description="Disordered" evidence="1">
    <location>
        <begin position="109"/>
        <end position="177"/>
    </location>
</feature>
<evidence type="ECO:0000256" key="1">
    <source>
        <dbReference type="SAM" id="MobiDB-lite"/>
    </source>
</evidence>
<dbReference type="EMBL" id="CAICTM010001145">
    <property type="protein sequence ID" value="CAB9520933.1"/>
    <property type="molecule type" value="Genomic_DNA"/>
</dbReference>
<dbReference type="InterPro" id="IPR011333">
    <property type="entry name" value="SKP1/BTB/POZ_sf"/>
</dbReference>
<dbReference type="Pfam" id="PF20710">
    <property type="entry name" value="DUF6824"/>
    <property type="match status" value="1"/>
</dbReference>
<organism evidence="3 4">
    <name type="scientific">Seminavis robusta</name>
    <dbReference type="NCBI Taxonomy" id="568900"/>
    <lineage>
        <taxon>Eukaryota</taxon>
        <taxon>Sar</taxon>
        <taxon>Stramenopiles</taxon>
        <taxon>Ochrophyta</taxon>
        <taxon>Bacillariophyta</taxon>
        <taxon>Bacillariophyceae</taxon>
        <taxon>Bacillariophycidae</taxon>
        <taxon>Naviculales</taxon>
        <taxon>Naviculaceae</taxon>
        <taxon>Seminavis</taxon>
    </lineage>
</organism>
<dbReference type="InterPro" id="IPR000210">
    <property type="entry name" value="BTB/POZ_dom"/>
</dbReference>
<comment type="caution">
    <text evidence="3">The sequence shown here is derived from an EMBL/GenBank/DDBJ whole genome shotgun (WGS) entry which is preliminary data.</text>
</comment>
<protein>
    <recommendedName>
        <fullName evidence="2">BTB domain-containing protein</fullName>
    </recommendedName>
</protein>
<dbReference type="Proteomes" id="UP001153069">
    <property type="component" value="Unassembled WGS sequence"/>
</dbReference>
<sequence length="449" mass="50730">MVKTPMAVYTPHPHDVLFGRGGVTNNHPGNQRFLQWVRERAAMYHGVAKMDKKHVCQEVIDLVHLQNPPGRFLQQTGNGQERAWQVVDETESLVLLAKAGQAFRDLSKREFRRDSSSNSSIPSPGLEAEEEETAGTESRWEPSRWHSYSRQHSAGGNKDQPLLVDDDDDDDDNGSLREQALGRFSNTHPGAPNATSVAPGKQEVLTSHHHDVYNKHSSSAKRPSTCSSNRVDQEHALKRRRLSWHAAANQQAREQQFDHLLFSRNKECDVEIVCRHDDELNHVSVSIPAHKTILAKSSPVMETIFQVNPDCRTLNFAYPAAVVQQVLVHVYHQRSVGNTITRTGGAIPAEQVAQLLELTKKFQWMDLYKQVFHRAYQSLTMHNLKWIVLQAWKNNDAMKELCRAYIKNHAVPVLTAPQFTVLANKEPQIWNDIVRAAVSGTHQGLGDSR</sequence>
<dbReference type="AlphaFoldDB" id="A0A9N8HSA4"/>
<dbReference type="SUPFAM" id="SSF54695">
    <property type="entry name" value="POZ domain"/>
    <property type="match status" value="1"/>
</dbReference>
<dbReference type="Pfam" id="PF00651">
    <property type="entry name" value="BTB"/>
    <property type="match status" value="1"/>
</dbReference>
<dbReference type="PROSITE" id="PS50097">
    <property type="entry name" value="BTB"/>
    <property type="match status" value="1"/>
</dbReference>
<evidence type="ECO:0000313" key="4">
    <source>
        <dbReference type="Proteomes" id="UP001153069"/>
    </source>
</evidence>
<feature type="compositionally biased region" description="Polar residues" evidence="1">
    <location>
        <begin position="215"/>
        <end position="230"/>
    </location>
</feature>
<keyword evidence="4" id="KW-1185">Reference proteome</keyword>
<dbReference type="Gene3D" id="3.30.710.10">
    <property type="entry name" value="Potassium Channel Kv1.1, Chain A"/>
    <property type="match status" value="1"/>
</dbReference>
<evidence type="ECO:0000259" key="2">
    <source>
        <dbReference type="PROSITE" id="PS50097"/>
    </source>
</evidence>
<evidence type="ECO:0000313" key="3">
    <source>
        <dbReference type="EMBL" id="CAB9520933.1"/>
    </source>
</evidence>
<feature type="domain" description="BTB" evidence="2">
    <location>
        <begin position="268"/>
        <end position="331"/>
    </location>
</feature>
<dbReference type="OrthoDB" id="49314at2759"/>
<name>A0A9N8HSA4_9STRA</name>
<dbReference type="InterPro" id="IPR049227">
    <property type="entry name" value="DUF6824"/>
</dbReference>
<gene>
    <name evidence="3" type="ORF">SEMRO_1147_G246410.1</name>
</gene>
<accession>A0A9N8HSA4</accession>
<dbReference type="PANTHER" id="PTHR24413">
    <property type="entry name" value="SPECKLE-TYPE POZ PROTEIN"/>
    <property type="match status" value="1"/>
</dbReference>
<reference evidence="3" key="1">
    <citation type="submission" date="2020-06" db="EMBL/GenBank/DDBJ databases">
        <authorList>
            <consortium name="Plant Systems Biology data submission"/>
        </authorList>
    </citation>
    <scope>NUCLEOTIDE SEQUENCE</scope>
    <source>
        <strain evidence="3">D6</strain>
    </source>
</reference>
<proteinExistence type="predicted"/>
<dbReference type="CDD" id="cd18186">
    <property type="entry name" value="BTB_POZ_ZBTB_KLHL-like"/>
    <property type="match status" value="1"/>
</dbReference>
<feature type="region of interest" description="Disordered" evidence="1">
    <location>
        <begin position="213"/>
        <end position="232"/>
    </location>
</feature>
<feature type="compositionally biased region" description="Low complexity" evidence="1">
    <location>
        <begin position="116"/>
        <end position="126"/>
    </location>
</feature>
<feature type="compositionally biased region" description="Acidic residues" evidence="1">
    <location>
        <begin position="164"/>
        <end position="173"/>
    </location>
</feature>